<gene>
    <name evidence="3" type="ORF">FD29_GL001291</name>
</gene>
<protein>
    <submittedName>
        <fullName evidence="3">Diguanylate cyclase phosphodiesterase domain-containing protein</fullName>
    </submittedName>
</protein>
<dbReference type="InterPro" id="IPR043128">
    <property type="entry name" value="Rev_trsase/Diguanyl_cyclase"/>
</dbReference>
<comment type="caution">
    <text evidence="3">The sequence shown here is derived from an EMBL/GenBank/DDBJ whole genome shotgun (WGS) entry which is preliminary data.</text>
</comment>
<keyword evidence="1" id="KW-1133">Transmembrane helix</keyword>
<dbReference type="PATRIC" id="fig|1423770.3.peg.1326"/>
<dbReference type="InterPro" id="IPR050469">
    <property type="entry name" value="Diguanylate_Cyclase"/>
</dbReference>
<dbReference type="InterPro" id="IPR000160">
    <property type="entry name" value="GGDEF_dom"/>
</dbReference>
<feature type="transmembrane region" description="Helical" evidence="1">
    <location>
        <begin position="158"/>
        <end position="178"/>
    </location>
</feature>
<evidence type="ECO:0000313" key="4">
    <source>
        <dbReference type="Proteomes" id="UP000050872"/>
    </source>
</evidence>
<dbReference type="SMART" id="SM00267">
    <property type="entry name" value="GGDEF"/>
    <property type="match status" value="1"/>
</dbReference>
<dbReference type="SUPFAM" id="SSF55073">
    <property type="entry name" value="Nucleotide cyclase"/>
    <property type="match status" value="1"/>
</dbReference>
<reference evidence="3 4" key="1">
    <citation type="journal article" date="2015" name="Genome Announc.">
        <title>Expanding the biotechnology potential of lactobacilli through comparative genomics of 213 strains and associated genera.</title>
        <authorList>
            <person name="Sun Z."/>
            <person name="Harris H.M."/>
            <person name="McCann A."/>
            <person name="Guo C."/>
            <person name="Argimon S."/>
            <person name="Zhang W."/>
            <person name="Yang X."/>
            <person name="Jeffery I.B."/>
            <person name="Cooney J.C."/>
            <person name="Kagawa T.F."/>
            <person name="Liu W."/>
            <person name="Song Y."/>
            <person name="Salvetti E."/>
            <person name="Wrobel A."/>
            <person name="Rasinkangas P."/>
            <person name="Parkhill J."/>
            <person name="Rea M.C."/>
            <person name="O'Sullivan O."/>
            <person name="Ritari J."/>
            <person name="Douillard F.P."/>
            <person name="Paul Ross R."/>
            <person name="Yang R."/>
            <person name="Briner A.E."/>
            <person name="Felis G.E."/>
            <person name="de Vos W.M."/>
            <person name="Barrangou R."/>
            <person name="Klaenhammer T.R."/>
            <person name="Caufield P.W."/>
            <person name="Cui Y."/>
            <person name="Zhang H."/>
            <person name="O'Toole P.W."/>
        </authorList>
    </citation>
    <scope>NUCLEOTIDE SEQUENCE [LARGE SCALE GENOMIC DNA]</scope>
    <source>
        <strain evidence="3 4">DSM 14500</strain>
    </source>
</reference>
<dbReference type="InterPro" id="IPR029787">
    <property type="entry name" value="Nucleotide_cyclase"/>
</dbReference>
<evidence type="ECO:0000313" key="3">
    <source>
        <dbReference type="EMBL" id="KRL42981.1"/>
    </source>
</evidence>
<dbReference type="FunFam" id="3.30.70.270:FF:000001">
    <property type="entry name" value="Diguanylate cyclase domain protein"/>
    <property type="match status" value="1"/>
</dbReference>
<dbReference type="PANTHER" id="PTHR45138:SF9">
    <property type="entry name" value="DIGUANYLATE CYCLASE DGCM-RELATED"/>
    <property type="match status" value="1"/>
</dbReference>
<dbReference type="PROSITE" id="PS50887">
    <property type="entry name" value="GGDEF"/>
    <property type="match status" value="1"/>
</dbReference>
<dbReference type="STRING" id="1423770.FD29_GL001291"/>
<dbReference type="GO" id="GO:0052621">
    <property type="term" value="F:diguanylate cyclase activity"/>
    <property type="evidence" value="ECO:0007669"/>
    <property type="project" value="TreeGrafter"/>
</dbReference>
<dbReference type="EMBL" id="AZEZ01000095">
    <property type="protein sequence ID" value="KRL42981.1"/>
    <property type="molecule type" value="Genomic_DNA"/>
</dbReference>
<dbReference type="Pfam" id="PF00990">
    <property type="entry name" value="GGDEF"/>
    <property type="match status" value="1"/>
</dbReference>
<evidence type="ECO:0000259" key="2">
    <source>
        <dbReference type="PROSITE" id="PS50887"/>
    </source>
</evidence>
<dbReference type="Proteomes" id="UP000050872">
    <property type="component" value="Unassembled WGS sequence"/>
</dbReference>
<feature type="transmembrane region" description="Helical" evidence="1">
    <location>
        <begin position="135"/>
        <end position="152"/>
    </location>
</feature>
<feature type="transmembrane region" description="Helical" evidence="1">
    <location>
        <begin position="106"/>
        <end position="123"/>
    </location>
</feature>
<dbReference type="CDD" id="cd01949">
    <property type="entry name" value="GGDEF"/>
    <property type="match status" value="1"/>
</dbReference>
<dbReference type="GO" id="GO:0005886">
    <property type="term" value="C:plasma membrane"/>
    <property type="evidence" value="ECO:0007669"/>
    <property type="project" value="TreeGrafter"/>
</dbReference>
<evidence type="ECO:0000256" key="1">
    <source>
        <dbReference type="SAM" id="Phobius"/>
    </source>
</evidence>
<feature type="transmembrane region" description="Helical" evidence="1">
    <location>
        <begin position="64"/>
        <end position="86"/>
    </location>
</feature>
<name>A0A0R1QLI4_9LACO</name>
<dbReference type="PANTHER" id="PTHR45138">
    <property type="entry name" value="REGULATORY COMPONENTS OF SENSORY TRANSDUCTION SYSTEM"/>
    <property type="match status" value="1"/>
</dbReference>
<keyword evidence="1" id="KW-0812">Transmembrane</keyword>
<sequence length="375" mass="43574">MITYFAFTLEKKISITSPYLQKVVVNISEMALLIIALVLVKRVFHNLTGGQVVELGGLYANAELTLLFYCLFVFNNRLIVLLNLALPFIYHPSFVMERLKGPEMPLFVISYIILFVVITFLYDHKGVLLVSNYKYLAAQILFGVCWWVIIWIDYNFPVPDIIGIFIVFELYMLVARVIEQKMTTYLHAYDDLNKKVNYDALTGVRNRANFNKLSHEAFERHLKDVDRPVSLVMFDIDRFKKFNDHYGHEIGDEVLRHVAHIVERELHVDKSDSNLFRYGGEEFVIIVNGVDGEYCKTIINAINQTLKEMPLFIQDKQLSVTLCFGVTMFRVGDQTFEDTLKRADNYLYESKNKGRNRMTIEGKTENYTAQPIMHI</sequence>
<feature type="transmembrane region" description="Helical" evidence="1">
    <location>
        <begin position="23"/>
        <end position="44"/>
    </location>
</feature>
<keyword evidence="4" id="KW-1185">Reference proteome</keyword>
<feature type="domain" description="GGDEF" evidence="2">
    <location>
        <begin position="227"/>
        <end position="363"/>
    </location>
</feature>
<dbReference type="AlphaFoldDB" id="A0A0R1QLI4"/>
<organism evidence="3 4">
    <name type="scientific">Companilactobacillus mindensis DSM 14500</name>
    <dbReference type="NCBI Taxonomy" id="1423770"/>
    <lineage>
        <taxon>Bacteria</taxon>
        <taxon>Bacillati</taxon>
        <taxon>Bacillota</taxon>
        <taxon>Bacilli</taxon>
        <taxon>Lactobacillales</taxon>
        <taxon>Lactobacillaceae</taxon>
        <taxon>Companilactobacillus</taxon>
    </lineage>
</organism>
<dbReference type="NCBIfam" id="TIGR00254">
    <property type="entry name" value="GGDEF"/>
    <property type="match status" value="1"/>
</dbReference>
<dbReference type="GO" id="GO:0043709">
    <property type="term" value="P:cell adhesion involved in single-species biofilm formation"/>
    <property type="evidence" value="ECO:0007669"/>
    <property type="project" value="TreeGrafter"/>
</dbReference>
<proteinExistence type="predicted"/>
<keyword evidence="1" id="KW-0472">Membrane</keyword>
<dbReference type="GO" id="GO:1902201">
    <property type="term" value="P:negative regulation of bacterial-type flagellum-dependent cell motility"/>
    <property type="evidence" value="ECO:0007669"/>
    <property type="project" value="TreeGrafter"/>
</dbReference>
<dbReference type="Gene3D" id="3.30.70.270">
    <property type="match status" value="1"/>
</dbReference>
<accession>A0A0R1QLI4</accession>